<reference evidence="4 5" key="1">
    <citation type="journal article" date="2018" name="Nat. Ecol. Evol.">
        <title>Shark genomes provide insights into elasmobranch evolution and the origin of vertebrates.</title>
        <authorList>
            <person name="Hara Y"/>
            <person name="Yamaguchi K"/>
            <person name="Onimaru K"/>
            <person name="Kadota M"/>
            <person name="Koyanagi M"/>
            <person name="Keeley SD"/>
            <person name="Tatsumi K"/>
            <person name="Tanaka K"/>
            <person name="Motone F"/>
            <person name="Kageyama Y"/>
            <person name="Nozu R"/>
            <person name="Adachi N"/>
            <person name="Nishimura O"/>
            <person name="Nakagawa R"/>
            <person name="Tanegashima C"/>
            <person name="Kiyatake I"/>
            <person name="Matsumoto R"/>
            <person name="Murakumo K"/>
            <person name="Nishida K"/>
            <person name="Terakita A"/>
            <person name="Kuratani S"/>
            <person name="Sato K"/>
            <person name="Hyodo S Kuraku.S."/>
        </authorList>
    </citation>
    <scope>NUCLEOTIDE SEQUENCE [LARGE SCALE GENOMIC DNA]</scope>
</reference>
<dbReference type="STRING" id="137246.A0A401T6E0"/>
<protein>
    <submittedName>
        <fullName evidence="4">Uncharacterized protein</fullName>
    </submittedName>
</protein>
<feature type="compositionally biased region" description="Low complexity" evidence="3">
    <location>
        <begin position="55"/>
        <end position="68"/>
    </location>
</feature>
<dbReference type="InterPro" id="IPR036322">
    <property type="entry name" value="WD40_repeat_dom_sf"/>
</dbReference>
<dbReference type="OMA" id="SIHAYHC"/>
<gene>
    <name evidence="4" type="ORF">chiPu_0016756</name>
</gene>
<keyword evidence="2" id="KW-0677">Repeat</keyword>
<dbReference type="AlphaFoldDB" id="A0A401T6E0"/>
<accession>A0A401T6E0</accession>
<evidence type="ECO:0000313" key="4">
    <source>
        <dbReference type="EMBL" id="GCC38243.1"/>
    </source>
</evidence>
<evidence type="ECO:0000256" key="3">
    <source>
        <dbReference type="SAM" id="MobiDB-lite"/>
    </source>
</evidence>
<feature type="region of interest" description="Disordered" evidence="3">
    <location>
        <begin position="1"/>
        <end position="68"/>
    </location>
</feature>
<organism evidence="4 5">
    <name type="scientific">Chiloscyllium punctatum</name>
    <name type="common">Brownbanded bambooshark</name>
    <name type="synonym">Hemiscyllium punctatum</name>
    <dbReference type="NCBI Taxonomy" id="137246"/>
    <lineage>
        <taxon>Eukaryota</taxon>
        <taxon>Metazoa</taxon>
        <taxon>Chordata</taxon>
        <taxon>Craniata</taxon>
        <taxon>Vertebrata</taxon>
        <taxon>Chondrichthyes</taxon>
        <taxon>Elasmobranchii</taxon>
        <taxon>Galeomorphii</taxon>
        <taxon>Galeoidea</taxon>
        <taxon>Orectolobiformes</taxon>
        <taxon>Hemiscylliidae</taxon>
        <taxon>Chiloscyllium</taxon>
    </lineage>
</organism>
<evidence type="ECO:0000313" key="5">
    <source>
        <dbReference type="Proteomes" id="UP000287033"/>
    </source>
</evidence>
<evidence type="ECO:0000256" key="1">
    <source>
        <dbReference type="ARBA" id="ARBA00022574"/>
    </source>
</evidence>
<sequence length="391" mass="44897">MKRNKWHRSHQYGWHDRQRRHHPRRYRGHDRHSSREWNQRSDPHASVSGLSEQNSPATESTSSASVSTDVPELPGFYYDRKKDRYFRLLPGHNNCNPLTWESIRKTEMEEKRLKKLEEDAKAKLVVRMGLNLTRLLQKRHSGLMKPASCLRFIQELKVSGMRKNKLDIRSLDSSIQSNFQMLLADTNVERIFAAITDKAGYKYGILNLDGHRKESQLISVNMCDNLYSTHRKGTAACWASLNGRDSHWISYSTVYTDHLSMLCNFRSSTVWSCAWCFNPQADKCFSTGLLNCVCVTDAVTGQKQIFYTNSSVLAQQFAHRAPVLYNGCRSGEIFSLDIRQRMAKALSWAGTTISQNSAVTSIQLLQDENYLLAADMIGKDQIQFQGNIWSE</sequence>
<feature type="compositionally biased region" description="Basic residues" evidence="3">
    <location>
        <begin position="17"/>
        <end position="30"/>
    </location>
</feature>
<feature type="compositionally biased region" description="Basic and acidic residues" evidence="3">
    <location>
        <begin position="31"/>
        <end position="43"/>
    </location>
</feature>
<dbReference type="InterPro" id="IPR052254">
    <property type="entry name" value="CUL4-DDB1_E3_ligase_receptor"/>
</dbReference>
<dbReference type="OrthoDB" id="128867at2759"/>
<dbReference type="PANTHER" id="PTHR44472">
    <property type="entry name" value="DDB1- AND CUL4-ASSOCIATED FACTOR 4-RELATED"/>
    <property type="match status" value="1"/>
</dbReference>
<dbReference type="SUPFAM" id="SSF50978">
    <property type="entry name" value="WD40 repeat-like"/>
    <property type="match status" value="1"/>
</dbReference>
<name>A0A401T6E0_CHIPU</name>
<dbReference type="EMBL" id="BEZZ01001140">
    <property type="protein sequence ID" value="GCC38243.1"/>
    <property type="molecule type" value="Genomic_DNA"/>
</dbReference>
<dbReference type="GO" id="GO:0080008">
    <property type="term" value="C:Cul4-RING E3 ubiquitin ligase complex"/>
    <property type="evidence" value="ECO:0007669"/>
    <property type="project" value="TreeGrafter"/>
</dbReference>
<dbReference type="Proteomes" id="UP000287033">
    <property type="component" value="Unassembled WGS sequence"/>
</dbReference>
<dbReference type="Pfam" id="PF23761">
    <property type="entry name" value="Beta-prop_DCAF4"/>
    <property type="match status" value="1"/>
</dbReference>
<keyword evidence="1" id="KW-0853">WD repeat</keyword>
<comment type="caution">
    <text evidence="4">The sequence shown here is derived from an EMBL/GenBank/DDBJ whole genome shotgun (WGS) entry which is preliminary data.</text>
</comment>
<feature type="compositionally biased region" description="Basic residues" evidence="3">
    <location>
        <begin position="1"/>
        <end position="10"/>
    </location>
</feature>
<dbReference type="PANTHER" id="PTHR44472:SF1">
    <property type="entry name" value="DDB1 AND CUL4 ASSOCIATED FACTOR 4"/>
    <property type="match status" value="1"/>
</dbReference>
<proteinExistence type="predicted"/>
<evidence type="ECO:0000256" key="2">
    <source>
        <dbReference type="ARBA" id="ARBA00022737"/>
    </source>
</evidence>
<keyword evidence="5" id="KW-1185">Reference proteome</keyword>